<evidence type="ECO:0000256" key="1">
    <source>
        <dbReference type="ARBA" id="ARBA00004141"/>
    </source>
</evidence>
<evidence type="ECO:0000313" key="10">
    <source>
        <dbReference type="EMBL" id="GAN34916.1"/>
    </source>
</evidence>
<keyword evidence="6 8" id="KW-0406">Ion transport</keyword>
<evidence type="ECO:0000256" key="6">
    <source>
        <dbReference type="ARBA" id="ARBA00023065"/>
    </source>
</evidence>
<keyword evidence="11" id="KW-1185">Reference proteome</keyword>
<evidence type="ECO:0000256" key="3">
    <source>
        <dbReference type="ARBA" id="ARBA00022448"/>
    </source>
</evidence>
<feature type="transmembrane region" description="Helical" evidence="8">
    <location>
        <begin position="14"/>
        <end position="37"/>
    </location>
</feature>
<comment type="caution">
    <text evidence="10">The sequence shown here is derived from an EMBL/GenBank/DDBJ whole genome shotgun (WGS) entry which is preliminary data.</text>
</comment>
<sequence length="175" mass="18242">MTELLKLYFVQTGFGWVIIGAIIVVTVSCLGSAKGILIASSQAAGILSEKPELFGKLLVLMALPGTQGFYGFICAIMIALRTGIIVGNLNIPPAIGVAILLIAIATSIVEYITALIQAKAATGAINLTGKQPEEGGRAILIPALVETYAVIALLISILLITWLTKEGGFSFTTPI</sequence>
<dbReference type="CDD" id="cd18179">
    <property type="entry name" value="ATP-synt_Vo_Ao_c_NTPK_rpt1"/>
    <property type="match status" value="1"/>
</dbReference>
<dbReference type="RefSeq" id="WP_052564874.1">
    <property type="nucleotide sequence ID" value="NZ_BAFN01000001.1"/>
</dbReference>
<accession>A0ABQ0K1H3</accession>
<feature type="transmembrane region" description="Helical" evidence="8">
    <location>
        <begin position="57"/>
        <end position="79"/>
    </location>
</feature>
<evidence type="ECO:0000259" key="9">
    <source>
        <dbReference type="Pfam" id="PF00137"/>
    </source>
</evidence>
<keyword evidence="5 8" id="KW-1133">Transmembrane helix</keyword>
<feature type="domain" description="V-ATPase proteolipid subunit C-like" evidence="9">
    <location>
        <begin position="19"/>
        <end position="78"/>
    </location>
</feature>
<dbReference type="PROSITE" id="PS51257">
    <property type="entry name" value="PROKAR_LIPOPROTEIN"/>
    <property type="match status" value="1"/>
</dbReference>
<comment type="similarity">
    <text evidence="2 8">Belongs to the V-ATPase proteolipid subunit family.</text>
</comment>
<dbReference type="InterPro" id="IPR002379">
    <property type="entry name" value="ATPase_proteolipid_c-like_dom"/>
</dbReference>
<evidence type="ECO:0000256" key="8">
    <source>
        <dbReference type="RuleBase" id="RU363060"/>
    </source>
</evidence>
<gene>
    <name evidence="10" type="ORF">BROSI_A3460</name>
</gene>
<feature type="domain" description="V-ATPase proteolipid subunit C-like" evidence="9">
    <location>
        <begin position="102"/>
        <end position="159"/>
    </location>
</feature>
<dbReference type="NCBIfam" id="NF005124">
    <property type="entry name" value="PRK06558.1"/>
    <property type="match status" value="1"/>
</dbReference>
<reference evidence="11" key="1">
    <citation type="journal article" date="2015" name="Genome Announc.">
        <title>Draft Genome Sequence of an Anaerobic Ammonium-Oxidizing Bacterium, "Candidatus Brocadia sinica".</title>
        <authorList>
            <person name="Oshiki M."/>
            <person name="Shinyako-Hata K."/>
            <person name="Satoh H."/>
            <person name="Okabe S."/>
        </authorList>
    </citation>
    <scope>NUCLEOTIDE SEQUENCE [LARGE SCALE GENOMIC DNA]</scope>
    <source>
        <strain evidence="11">JPN1</strain>
    </source>
</reference>
<evidence type="ECO:0000256" key="4">
    <source>
        <dbReference type="ARBA" id="ARBA00022692"/>
    </source>
</evidence>
<dbReference type="PRINTS" id="PR00122">
    <property type="entry name" value="VACATPASE"/>
</dbReference>
<feature type="transmembrane region" description="Helical" evidence="8">
    <location>
        <begin position="139"/>
        <end position="163"/>
    </location>
</feature>
<dbReference type="InterPro" id="IPR000245">
    <property type="entry name" value="ATPase_proteolipid_csu"/>
</dbReference>
<dbReference type="Gene3D" id="1.20.120.610">
    <property type="entry name" value="lithium bound rotor ring of v- atpase"/>
    <property type="match status" value="1"/>
</dbReference>
<proteinExistence type="inferred from homology"/>
<keyword evidence="7 8" id="KW-0472">Membrane</keyword>
<feature type="transmembrane region" description="Helical" evidence="8">
    <location>
        <begin position="91"/>
        <end position="118"/>
    </location>
</feature>
<evidence type="ECO:0000313" key="11">
    <source>
        <dbReference type="Proteomes" id="UP000032309"/>
    </source>
</evidence>
<dbReference type="Proteomes" id="UP000032309">
    <property type="component" value="Unassembled WGS sequence"/>
</dbReference>
<dbReference type="InterPro" id="IPR035921">
    <property type="entry name" value="F/V-ATP_Csub_sf"/>
</dbReference>
<dbReference type="SUPFAM" id="SSF81333">
    <property type="entry name" value="F1F0 ATP synthase subunit C"/>
    <property type="match status" value="2"/>
</dbReference>
<dbReference type="CDD" id="cd18180">
    <property type="entry name" value="ATP-synt_Vo_Ao_c_NTPK_rpt2"/>
    <property type="match status" value="1"/>
</dbReference>
<comment type="subcellular location">
    <subcellularLocation>
        <location evidence="1">Membrane</location>
        <topology evidence="1">Multi-pass membrane protein</topology>
    </subcellularLocation>
</comment>
<evidence type="ECO:0000256" key="5">
    <source>
        <dbReference type="ARBA" id="ARBA00022989"/>
    </source>
</evidence>
<keyword evidence="4 8" id="KW-0812">Transmembrane</keyword>
<protein>
    <submittedName>
        <fullName evidence="10">Archaeal/vacuolar-type H+-ATPase subunit K</fullName>
    </submittedName>
</protein>
<evidence type="ECO:0000256" key="2">
    <source>
        <dbReference type="ARBA" id="ARBA00007296"/>
    </source>
</evidence>
<dbReference type="EMBL" id="BAFN01000001">
    <property type="protein sequence ID" value="GAN34916.1"/>
    <property type="molecule type" value="Genomic_DNA"/>
</dbReference>
<dbReference type="Pfam" id="PF00137">
    <property type="entry name" value="ATP-synt_C"/>
    <property type="match status" value="2"/>
</dbReference>
<organism evidence="10 11">
    <name type="scientific">Candidatus Brocadia sinica JPN1</name>
    <dbReference type="NCBI Taxonomy" id="1197129"/>
    <lineage>
        <taxon>Bacteria</taxon>
        <taxon>Pseudomonadati</taxon>
        <taxon>Planctomycetota</taxon>
        <taxon>Candidatus Brocadiia</taxon>
        <taxon>Candidatus Brocadiales</taxon>
        <taxon>Candidatus Brocadiaceae</taxon>
        <taxon>Candidatus Brocadia</taxon>
    </lineage>
</organism>
<keyword evidence="3 8" id="KW-0813">Transport</keyword>
<name>A0ABQ0K1H3_9BACT</name>
<evidence type="ECO:0000256" key="7">
    <source>
        <dbReference type="ARBA" id="ARBA00023136"/>
    </source>
</evidence>